<dbReference type="NCBIfam" id="NF006779">
    <property type="entry name" value="PRK09293.1-3"/>
    <property type="match status" value="1"/>
</dbReference>
<dbReference type="InterPro" id="IPR033391">
    <property type="entry name" value="FBPase_N"/>
</dbReference>
<reference evidence="17 18" key="1">
    <citation type="journal article" date="2018" name="Plant J.">
        <title>Genome sequences of Chlorella sorokiniana UTEX 1602 and Micractinium conductrix SAG 241.80: implications to maltose excretion by a green alga.</title>
        <authorList>
            <person name="Arriola M.B."/>
            <person name="Velmurugan N."/>
            <person name="Zhang Y."/>
            <person name="Plunkett M.H."/>
            <person name="Hondzo H."/>
            <person name="Barney B.M."/>
        </authorList>
    </citation>
    <scope>NUCLEOTIDE SEQUENCE [LARGE SCALE GENOMIC DNA]</scope>
    <source>
        <strain evidence="18">UTEX 1602</strain>
    </source>
</reference>
<dbReference type="EC" id="3.1.3.11" evidence="5"/>
<dbReference type="GO" id="GO:0046872">
    <property type="term" value="F:metal ion binding"/>
    <property type="evidence" value="ECO:0007669"/>
    <property type="project" value="UniProtKB-KW"/>
</dbReference>
<evidence type="ECO:0000256" key="1">
    <source>
        <dbReference type="ARBA" id="ARBA00001273"/>
    </source>
</evidence>
<dbReference type="EMBL" id="LHPG02000016">
    <property type="protein sequence ID" value="PRW33552.1"/>
    <property type="molecule type" value="Genomic_DNA"/>
</dbReference>
<dbReference type="InterPro" id="IPR044015">
    <property type="entry name" value="FBPase_C_dom"/>
</dbReference>
<sequence length="351" mass="38190">MASQVETVDAQLLQTDPLTLSAWILTQQHRSPNARGRLTVLLNAIGVGCKFVASAVRRAGLAGMMGMAGSENVQGEDQKKLDVIANEVFKNSLRRSGQCCILITEEEDEPIFIEKEHRGIYIVVFDPLDGSSNIDCGVSVGTIFGIYKAKDPQAELAGNSTLDDVLRPGTEMVAAGYCMYGSMAYMMITTGNGVAGFTLDPTLGEFVITHPKVQVPPRGTIYSINEGNAANWDPATTKYVENCKSGKYNNGKPYSLRYVGSMVADVHRTLLYGGIFMYPADKKNPNGKLRVLYECFPMAFLVEQAGGKATTGTARTMEMVPTSIHGRAPIYLGSKEEVEEIERLKKECGCQ</sequence>
<comment type="similarity">
    <text evidence="4 14">Belongs to the FBPase class 1 family.</text>
</comment>
<dbReference type="Pfam" id="PF00316">
    <property type="entry name" value="FBPase"/>
    <property type="match status" value="1"/>
</dbReference>
<evidence type="ECO:0000256" key="4">
    <source>
        <dbReference type="ARBA" id="ARBA00010941"/>
    </source>
</evidence>
<dbReference type="PANTHER" id="PTHR11556">
    <property type="entry name" value="FRUCTOSE-1,6-BISPHOSPHATASE-RELATED"/>
    <property type="match status" value="1"/>
</dbReference>
<evidence type="ECO:0000313" key="17">
    <source>
        <dbReference type="EMBL" id="PRW33552.1"/>
    </source>
</evidence>
<comment type="cofactor">
    <cofactor evidence="2">
        <name>Mg(2+)</name>
        <dbReference type="ChEBI" id="CHEBI:18420"/>
    </cofactor>
</comment>
<dbReference type="OrthoDB" id="10256725at2759"/>
<dbReference type="Proteomes" id="UP000239899">
    <property type="component" value="Unassembled WGS sequence"/>
</dbReference>
<evidence type="ECO:0000256" key="7">
    <source>
        <dbReference type="ARBA" id="ARBA00022723"/>
    </source>
</evidence>
<evidence type="ECO:0000256" key="14">
    <source>
        <dbReference type="RuleBase" id="RU000508"/>
    </source>
</evidence>
<evidence type="ECO:0000256" key="9">
    <source>
        <dbReference type="ARBA" id="ARBA00022842"/>
    </source>
</evidence>
<dbReference type="PIRSF" id="PIRSF500210">
    <property type="entry name" value="FBPtase"/>
    <property type="match status" value="1"/>
</dbReference>
<dbReference type="FunFam" id="3.40.190.80:FF:000001">
    <property type="entry name" value="Fructose-1,6-bisphosphatase class 1"/>
    <property type="match status" value="1"/>
</dbReference>
<dbReference type="CDD" id="cd00354">
    <property type="entry name" value="FBPase"/>
    <property type="match status" value="1"/>
</dbReference>
<dbReference type="AlphaFoldDB" id="A0A2P6TGY4"/>
<comment type="pathway">
    <text evidence="11">Carbohydrate biosynthesis.</text>
</comment>
<dbReference type="GO" id="GO:0042132">
    <property type="term" value="F:fructose 1,6-bisphosphate 1-phosphatase activity"/>
    <property type="evidence" value="ECO:0007669"/>
    <property type="project" value="UniProtKB-EC"/>
</dbReference>
<evidence type="ECO:0000256" key="3">
    <source>
        <dbReference type="ARBA" id="ARBA00004496"/>
    </source>
</evidence>
<dbReference type="NCBIfam" id="NF006778">
    <property type="entry name" value="PRK09293.1-1"/>
    <property type="match status" value="1"/>
</dbReference>
<evidence type="ECO:0000259" key="16">
    <source>
        <dbReference type="Pfam" id="PF18913"/>
    </source>
</evidence>
<dbReference type="GO" id="GO:0006094">
    <property type="term" value="P:gluconeogenesis"/>
    <property type="evidence" value="ECO:0007669"/>
    <property type="project" value="TreeGrafter"/>
</dbReference>
<dbReference type="GO" id="GO:0030388">
    <property type="term" value="P:fructose 1,6-bisphosphate metabolic process"/>
    <property type="evidence" value="ECO:0007669"/>
    <property type="project" value="TreeGrafter"/>
</dbReference>
<evidence type="ECO:0000256" key="2">
    <source>
        <dbReference type="ARBA" id="ARBA00001946"/>
    </source>
</evidence>
<dbReference type="GO" id="GO:0006002">
    <property type="term" value="P:fructose 6-phosphate metabolic process"/>
    <property type="evidence" value="ECO:0007669"/>
    <property type="project" value="TreeGrafter"/>
</dbReference>
<dbReference type="GO" id="GO:0006000">
    <property type="term" value="P:fructose metabolic process"/>
    <property type="evidence" value="ECO:0007669"/>
    <property type="project" value="TreeGrafter"/>
</dbReference>
<evidence type="ECO:0000256" key="8">
    <source>
        <dbReference type="ARBA" id="ARBA00022801"/>
    </source>
</evidence>
<gene>
    <name evidence="17" type="ORF">C2E21_7710</name>
</gene>
<evidence type="ECO:0000256" key="13">
    <source>
        <dbReference type="ARBA" id="ARBA00040159"/>
    </source>
</evidence>
<dbReference type="InterPro" id="IPR028343">
    <property type="entry name" value="FBPtase"/>
</dbReference>
<dbReference type="PANTHER" id="PTHR11556:SF41">
    <property type="entry name" value="FRUCTOSE-1,6-BISPHOSPHATASE, CYTOSOLIC"/>
    <property type="match status" value="1"/>
</dbReference>
<dbReference type="FunFam" id="3.30.540.10:FF:000002">
    <property type="entry name" value="Fructose-1,6-bisphosphatase class 1"/>
    <property type="match status" value="1"/>
</dbReference>
<comment type="caution">
    <text evidence="17">The sequence shown here is derived from an EMBL/GenBank/DDBJ whole genome shotgun (WGS) entry which is preliminary data.</text>
</comment>
<protein>
    <recommendedName>
        <fullName evidence="13">Fructose-1,6-bisphosphatase, cytosolic</fullName>
        <ecNumber evidence="5">3.1.3.11</ecNumber>
    </recommendedName>
    <alternativeName>
        <fullName evidence="12">D-fructose-1,6-bisphosphate 1-phosphohydrolase</fullName>
    </alternativeName>
</protein>
<dbReference type="InterPro" id="IPR000146">
    <property type="entry name" value="FBPase_class-1"/>
</dbReference>
<evidence type="ECO:0000256" key="10">
    <source>
        <dbReference type="ARBA" id="ARBA00023277"/>
    </source>
</evidence>
<evidence type="ECO:0000256" key="11">
    <source>
        <dbReference type="ARBA" id="ARBA00024331"/>
    </source>
</evidence>
<keyword evidence="8 14" id="KW-0378">Hydrolase</keyword>
<dbReference type="SUPFAM" id="SSF56655">
    <property type="entry name" value="Carbohydrate phosphatase"/>
    <property type="match status" value="1"/>
</dbReference>
<feature type="domain" description="Fructose-1-6-bisphosphatase class I N-terminal" evidence="15">
    <location>
        <begin position="19"/>
        <end position="211"/>
    </location>
</feature>
<dbReference type="InterPro" id="IPR020548">
    <property type="entry name" value="Fructose_bisphosphatase_AS"/>
</dbReference>
<dbReference type="Gene3D" id="3.30.540.10">
    <property type="entry name" value="Fructose-1,6-Bisphosphatase, subunit A, domain 1"/>
    <property type="match status" value="1"/>
</dbReference>
<dbReference type="PRINTS" id="PR00115">
    <property type="entry name" value="F16BPHPHTASE"/>
</dbReference>
<dbReference type="PROSITE" id="PS00124">
    <property type="entry name" value="FBPASE"/>
    <property type="match status" value="1"/>
</dbReference>
<keyword evidence="6" id="KW-0963">Cytoplasm</keyword>
<feature type="domain" description="Fructose-1-6-bisphosphatase class 1 C-terminal" evidence="16">
    <location>
        <begin position="215"/>
        <end position="344"/>
    </location>
</feature>
<evidence type="ECO:0000256" key="12">
    <source>
        <dbReference type="ARBA" id="ARBA00032973"/>
    </source>
</evidence>
<keyword evidence="10 14" id="KW-0119">Carbohydrate metabolism</keyword>
<evidence type="ECO:0000313" key="18">
    <source>
        <dbReference type="Proteomes" id="UP000239899"/>
    </source>
</evidence>
<keyword evidence="9" id="KW-0460">Magnesium</keyword>
<name>A0A2P6TGY4_CHLSO</name>
<dbReference type="HAMAP" id="MF_01855">
    <property type="entry name" value="FBPase_class1"/>
    <property type="match status" value="1"/>
</dbReference>
<evidence type="ECO:0000256" key="5">
    <source>
        <dbReference type="ARBA" id="ARBA00013093"/>
    </source>
</evidence>
<comment type="catalytic activity">
    <reaction evidence="1">
        <text>beta-D-fructose 1,6-bisphosphate + H2O = beta-D-fructose 6-phosphate + phosphate</text>
        <dbReference type="Rhea" id="RHEA:11064"/>
        <dbReference type="ChEBI" id="CHEBI:15377"/>
        <dbReference type="ChEBI" id="CHEBI:32966"/>
        <dbReference type="ChEBI" id="CHEBI:43474"/>
        <dbReference type="ChEBI" id="CHEBI:57634"/>
        <dbReference type="EC" id="3.1.3.11"/>
    </reaction>
</comment>
<dbReference type="PIRSF" id="PIRSF000904">
    <property type="entry name" value="FBPtase_SBPase"/>
    <property type="match status" value="1"/>
</dbReference>
<dbReference type="Pfam" id="PF18913">
    <property type="entry name" value="FBPase_C"/>
    <property type="match status" value="1"/>
</dbReference>
<organism evidence="17 18">
    <name type="scientific">Chlorella sorokiniana</name>
    <name type="common">Freshwater green alga</name>
    <dbReference type="NCBI Taxonomy" id="3076"/>
    <lineage>
        <taxon>Eukaryota</taxon>
        <taxon>Viridiplantae</taxon>
        <taxon>Chlorophyta</taxon>
        <taxon>core chlorophytes</taxon>
        <taxon>Trebouxiophyceae</taxon>
        <taxon>Chlorellales</taxon>
        <taxon>Chlorellaceae</taxon>
        <taxon>Chlorella clade</taxon>
        <taxon>Chlorella</taxon>
    </lineage>
</organism>
<evidence type="ECO:0000256" key="6">
    <source>
        <dbReference type="ARBA" id="ARBA00022490"/>
    </source>
</evidence>
<dbReference type="STRING" id="3076.A0A2P6TGY4"/>
<comment type="subcellular location">
    <subcellularLocation>
        <location evidence="3">Cytoplasm</location>
    </subcellularLocation>
</comment>
<evidence type="ECO:0000259" key="15">
    <source>
        <dbReference type="Pfam" id="PF00316"/>
    </source>
</evidence>
<keyword evidence="18" id="KW-1185">Reference proteome</keyword>
<keyword evidence="7" id="KW-0479">Metal-binding</keyword>
<dbReference type="Gene3D" id="3.40.190.80">
    <property type="match status" value="1"/>
</dbReference>
<dbReference type="GO" id="GO:0005829">
    <property type="term" value="C:cytosol"/>
    <property type="evidence" value="ECO:0007669"/>
    <property type="project" value="TreeGrafter"/>
</dbReference>
<dbReference type="GO" id="GO:0005986">
    <property type="term" value="P:sucrose biosynthetic process"/>
    <property type="evidence" value="ECO:0007669"/>
    <property type="project" value="TreeGrafter"/>
</dbReference>
<accession>A0A2P6TGY4</accession>
<proteinExistence type="inferred from homology"/>